<dbReference type="AlphaFoldDB" id="A0ABD1QGV6"/>
<sequence>MPSGSAQIRRQKVRRQNLSRFLHLLRFYTKNPNHDLMEHLDAIEEIHRRASLYGHELCREEAVFHLFITLYGYWRGHEQVPKVDSEGHIIEYVPGDPEEEEDPKEDEDTEQNESAGENY</sequence>
<gene>
    <name evidence="2" type="ORF">Adt_36161</name>
</gene>
<dbReference type="Proteomes" id="UP001604336">
    <property type="component" value="Unassembled WGS sequence"/>
</dbReference>
<evidence type="ECO:0000313" key="3">
    <source>
        <dbReference type="Proteomes" id="UP001604336"/>
    </source>
</evidence>
<feature type="region of interest" description="Disordered" evidence="1">
    <location>
        <begin position="87"/>
        <end position="119"/>
    </location>
</feature>
<organism evidence="2 3">
    <name type="scientific">Abeliophyllum distichum</name>
    <dbReference type="NCBI Taxonomy" id="126358"/>
    <lineage>
        <taxon>Eukaryota</taxon>
        <taxon>Viridiplantae</taxon>
        <taxon>Streptophyta</taxon>
        <taxon>Embryophyta</taxon>
        <taxon>Tracheophyta</taxon>
        <taxon>Spermatophyta</taxon>
        <taxon>Magnoliopsida</taxon>
        <taxon>eudicotyledons</taxon>
        <taxon>Gunneridae</taxon>
        <taxon>Pentapetalae</taxon>
        <taxon>asterids</taxon>
        <taxon>lamiids</taxon>
        <taxon>Lamiales</taxon>
        <taxon>Oleaceae</taxon>
        <taxon>Forsythieae</taxon>
        <taxon>Abeliophyllum</taxon>
    </lineage>
</organism>
<protein>
    <submittedName>
        <fullName evidence="2">Uncharacterized protein</fullName>
    </submittedName>
</protein>
<reference evidence="3" key="1">
    <citation type="submission" date="2024-07" db="EMBL/GenBank/DDBJ databases">
        <title>Two chromosome-level genome assemblies of Korean endemic species Abeliophyllum distichum and Forsythia ovata (Oleaceae).</title>
        <authorList>
            <person name="Jang H."/>
        </authorList>
    </citation>
    <scope>NUCLEOTIDE SEQUENCE [LARGE SCALE GENOMIC DNA]</scope>
</reference>
<name>A0ABD1QGV6_9LAMI</name>
<evidence type="ECO:0000313" key="2">
    <source>
        <dbReference type="EMBL" id="KAL2475425.1"/>
    </source>
</evidence>
<accession>A0ABD1QGV6</accession>
<feature type="compositionally biased region" description="Acidic residues" evidence="1">
    <location>
        <begin position="96"/>
        <end position="111"/>
    </location>
</feature>
<proteinExistence type="predicted"/>
<comment type="caution">
    <text evidence="2">The sequence shown here is derived from an EMBL/GenBank/DDBJ whole genome shotgun (WGS) entry which is preliminary data.</text>
</comment>
<evidence type="ECO:0000256" key="1">
    <source>
        <dbReference type="SAM" id="MobiDB-lite"/>
    </source>
</evidence>
<dbReference type="EMBL" id="JBFOLK010000011">
    <property type="protein sequence ID" value="KAL2475425.1"/>
    <property type="molecule type" value="Genomic_DNA"/>
</dbReference>
<keyword evidence="3" id="KW-1185">Reference proteome</keyword>